<accession>A0A4R1R1Q9</accession>
<dbReference type="Gene3D" id="1.10.1220.10">
    <property type="entry name" value="Met repressor-like"/>
    <property type="match status" value="1"/>
</dbReference>
<name>A0A4R1R1Q9_9FIRM</name>
<dbReference type="GO" id="GO:0006355">
    <property type="term" value="P:regulation of DNA-templated transcription"/>
    <property type="evidence" value="ECO:0007669"/>
    <property type="project" value="InterPro"/>
</dbReference>
<reference evidence="2 3" key="1">
    <citation type="submission" date="2019-03" db="EMBL/GenBank/DDBJ databases">
        <title>Genomic Encyclopedia of Type Strains, Phase IV (KMG-IV): sequencing the most valuable type-strain genomes for metagenomic binning, comparative biology and taxonomic classification.</title>
        <authorList>
            <person name="Goeker M."/>
        </authorList>
    </citation>
    <scope>NUCLEOTIDE SEQUENCE [LARGE SCALE GENOMIC DNA]</scope>
    <source>
        <strain evidence="2 3">DSM 100556</strain>
    </source>
</reference>
<dbReference type="Proteomes" id="UP000295718">
    <property type="component" value="Unassembled WGS sequence"/>
</dbReference>
<dbReference type="InterPro" id="IPR010985">
    <property type="entry name" value="Ribbon_hlx_hlx"/>
</dbReference>
<evidence type="ECO:0000313" key="2">
    <source>
        <dbReference type="EMBL" id="TCL59280.1"/>
    </source>
</evidence>
<dbReference type="SUPFAM" id="SSF47598">
    <property type="entry name" value="Ribbon-helix-helix"/>
    <property type="match status" value="1"/>
</dbReference>
<organism evidence="2 3">
    <name type="scientific">Kineothrix alysoides</name>
    <dbReference type="NCBI Taxonomy" id="1469948"/>
    <lineage>
        <taxon>Bacteria</taxon>
        <taxon>Bacillati</taxon>
        <taxon>Bacillota</taxon>
        <taxon>Clostridia</taxon>
        <taxon>Lachnospirales</taxon>
        <taxon>Lachnospiraceae</taxon>
        <taxon>Kineothrix</taxon>
    </lineage>
</organism>
<proteinExistence type="predicted"/>
<comment type="caution">
    <text evidence="2">The sequence shown here is derived from an EMBL/GenBank/DDBJ whole genome shotgun (WGS) entry which is preliminary data.</text>
</comment>
<evidence type="ECO:0008006" key="4">
    <source>
        <dbReference type="Google" id="ProtNLM"/>
    </source>
</evidence>
<dbReference type="AlphaFoldDB" id="A0A4R1R1Q9"/>
<dbReference type="STRING" id="1469948.GCA_000732725_00023"/>
<keyword evidence="3" id="KW-1185">Reference proteome</keyword>
<keyword evidence="1" id="KW-0175">Coiled coil</keyword>
<evidence type="ECO:0000313" key="3">
    <source>
        <dbReference type="Proteomes" id="UP000295718"/>
    </source>
</evidence>
<dbReference type="EMBL" id="SLUO01000004">
    <property type="protein sequence ID" value="TCL59280.1"/>
    <property type="molecule type" value="Genomic_DNA"/>
</dbReference>
<feature type="coiled-coil region" evidence="1">
    <location>
        <begin position="2"/>
        <end position="42"/>
    </location>
</feature>
<dbReference type="InterPro" id="IPR013321">
    <property type="entry name" value="Arc_rbn_hlx_hlx"/>
</dbReference>
<evidence type="ECO:0000256" key="1">
    <source>
        <dbReference type="SAM" id="Coils"/>
    </source>
</evidence>
<gene>
    <name evidence="2" type="ORF">EDD76_10416</name>
</gene>
<protein>
    <recommendedName>
        <fullName evidence="4">Arc-like DNA binding domain-containing protein</fullName>
    </recommendedName>
</protein>
<sequence length="86" mass="9997">MNDKLVQKEEALKARLQNIQEMEAAILKGEKAIKEKEKAKKQVLLRLSPSLWNELAAWAEDDFRSINGQIEYLLADCVKKRKNKEK</sequence>